<organism evidence="2 3">
    <name type="scientific">Psophocarpus tetragonolobus</name>
    <name type="common">Winged bean</name>
    <name type="synonym">Dolichos tetragonolobus</name>
    <dbReference type="NCBI Taxonomy" id="3891"/>
    <lineage>
        <taxon>Eukaryota</taxon>
        <taxon>Viridiplantae</taxon>
        <taxon>Streptophyta</taxon>
        <taxon>Embryophyta</taxon>
        <taxon>Tracheophyta</taxon>
        <taxon>Spermatophyta</taxon>
        <taxon>Magnoliopsida</taxon>
        <taxon>eudicotyledons</taxon>
        <taxon>Gunneridae</taxon>
        <taxon>Pentapetalae</taxon>
        <taxon>rosids</taxon>
        <taxon>fabids</taxon>
        <taxon>Fabales</taxon>
        <taxon>Fabaceae</taxon>
        <taxon>Papilionoideae</taxon>
        <taxon>50 kb inversion clade</taxon>
        <taxon>NPAAA clade</taxon>
        <taxon>indigoferoid/millettioid clade</taxon>
        <taxon>Phaseoleae</taxon>
        <taxon>Psophocarpus</taxon>
    </lineage>
</organism>
<proteinExistence type="predicted"/>
<protein>
    <submittedName>
        <fullName evidence="2">Uncharacterized protein</fullName>
    </submittedName>
</protein>
<accession>A0AAN9SJX9</accession>
<gene>
    <name evidence="2" type="ORF">VNO78_10338</name>
</gene>
<name>A0AAN9SJX9_PSOTE</name>
<evidence type="ECO:0000256" key="1">
    <source>
        <dbReference type="SAM" id="MobiDB-lite"/>
    </source>
</evidence>
<evidence type="ECO:0000313" key="3">
    <source>
        <dbReference type="Proteomes" id="UP001386955"/>
    </source>
</evidence>
<dbReference type="EMBL" id="JAYMYS010000003">
    <property type="protein sequence ID" value="KAK7399162.1"/>
    <property type="molecule type" value="Genomic_DNA"/>
</dbReference>
<feature type="region of interest" description="Disordered" evidence="1">
    <location>
        <begin position="67"/>
        <end position="88"/>
    </location>
</feature>
<dbReference type="Proteomes" id="UP001386955">
    <property type="component" value="Unassembled WGS sequence"/>
</dbReference>
<evidence type="ECO:0000313" key="2">
    <source>
        <dbReference type="EMBL" id="KAK7399162.1"/>
    </source>
</evidence>
<reference evidence="2 3" key="1">
    <citation type="submission" date="2024-01" db="EMBL/GenBank/DDBJ databases">
        <title>The genomes of 5 underutilized Papilionoideae crops provide insights into root nodulation and disease resistanc.</title>
        <authorList>
            <person name="Jiang F."/>
        </authorList>
    </citation>
    <scope>NUCLEOTIDE SEQUENCE [LARGE SCALE GENOMIC DNA]</scope>
    <source>
        <strain evidence="2">DUOXIRENSHENG_FW03</strain>
        <tissue evidence="2">Leaves</tissue>
    </source>
</reference>
<keyword evidence="3" id="KW-1185">Reference proteome</keyword>
<sequence length="88" mass="9802">MLLVQNLIKRLQLQVIGQGHPSQMLNGCCQVRIILSRGSSTGLPQWLWSLNTLLRVYAMGSDIESIDRPGNGRDLLTPNSAEVDRTQE</sequence>
<comment type="caution">
    <text evidence="2">The sequence shown here is derived from an EMBL/GenBank/DDBJ whole genome shotgun (WGS) entry which is preliminary data.</text>
</comment>
<dbReference type="AlphaFoldDB" id="A0AAN9SJX9"/>